<feature type="transmembrane region" description="Helical" evidence="8">
    <location>
        <begin position="47"/>
        <end position="68"/>
    </location>
</feature>
<dbReference type="OrthoDB" id="10035043at2759"/>
<sequence length="461" mass="51382">MIEICQLLAASVAIMWFVILVIINVILPCVLGEESQSGDGTHWMDFWVVRLLLNLLGYATIFVPGYLLMRYLRNIRYNETAGSSILNEGGEIGKAPSFLSNLIKHCVFGNDDKVSLESAEEGGESPSGTEESQNPMKRGFTLVFCLVGLQGAYLTWGVLQERIMTFEYGKEDGQGEFFKNSQFLVFINRILAFIIGMTVIFFRRQPHHTTPLYNYSFSSFSNIMSSWCQYEALKFVSFPTQILAKASKVIPVMLMGKVVSKRTYQYHEYITAGMISVGVTLFLLNSGDVTRHKGSVTTISGVILLAGYMAFDSFTSNWQGELFKRHKVSSIQMMTGVNMFSCLLTGVSLLEQGGFFDSFAFMARHHLFVVHAIVLSLCSAGGQLFIFYTISQFGAVTFTIIMTLRQAFAILLSCVIYGHPVTFIALIGIVIVFVALFLRIYANQKKKSQKPTGSTTTTSKV</sequence>
<organism evidence="9 10">
    <name type="scientific">Mytilus edulis</name>
    <name type="common">Blue mussel</name>
    <dbReference type="NCBI Taxonomy" id="6550"/>
    <lineage>
        <taxon>Eukaryota</taxon>
        <taxon>Metazoa</taxon>
        <taxon>Spiralia</taxon>
        <taxon>Lophotrochozoa</taxon>
        <taxon>Mollusca</taxon>
        <taxon>Bivalvia</taxon>
        <taxon>Autobranchia</taxon>
        <taxon>Pteriomorphia</taxon>
        <taxon>Mytilida</taxon>
        <taxon>Mytiloidea</taxon>
        <taxon>Mytilidae</taxon>
        <taxon>Mytilinae</taxon>
        <taxon>Mytilus</taxon>
    </lineage>
</organism>
<feature type="transmembrane region" description="Helical" evidence="8">
    <location>
        <begin position="7"/>
        <end position="27"/>
    </location>
</feature>
<feature type="transmembrane region" description="Helical" evidence="8">
    <location>
        <begin position="424"/>
        <end position="442"/>
    </location>
</feature>
<dbReference type="GO" id="GO:0046964">
    <property type="term" value="F:3'-phosphoadenosine 5'-phosphosulfate transmembrane transporter activity"/>
    <property type="evidence" value="ECO:0007669"/>
    <property type="project" value="TreeGrafter"/>
</dbReference>
<gene>
    <name evidence="9" type="ORF">MEDL_52975</name>
</gene>
<dbReference type="InterPro" id="IPR013657">
    <property type="entry name" value="SCL35B1-4/HUT1"/>
</dbReference>
<dbReference type="GO" id="GO:0005789">
    <property type="term" value="C:endoplasmic reticulum membrane"/>
    <property type="evidence" value="ECO:0007669"/>
    <property type="project" value="TreeGrafter"/>
</dbReference>
<protein>
    <recommendedName>
        <fullName evidence="7">Adenosine 3'-phospho 5'-phosphosulfate transporter 1</fullName>
    </recommendedName>
</protein>
<evidence type="ECO:0000256" key="4">
    <source>
        <dbReference type="ARBA" id="ARBA00022692"/>
    </source>
</evidence>
<feature type="transmembrane region" description="Helical" evidence="8">
    <location>
        <begin position="266"/>
        <end position="284"/>
    </location>
</feature>
<dbReference type="Pfam" id="PF08449">
    <property type="entry name" value="UAA"/>
    <property type="match status" value="1"/>
</dbReference>
<evidence type="ECO:0000256" key="2">
    <source>
        <dbReference type="ARBA" id="ARBA00010694"/>
    </source>
</evidence>
<evidence type="ECO:0000256" key="5">
    <source>
        <dbReference type="ARBA" id="ARBA00022989"/>
    </source>
</evidence>
<keyword evidence="5 8" id="KW-1133">Transmembrane helix</keyword>
<feature type="transmembrane region" description="Helical" evidence="8">
    <location>
        <begin position="368"/>
        <end position="388"/>
    </location>
</feature>
<dbReference type="InterPro" id="IPR037185">
    <property type="entry name" value="EmrE-like"/>
</dbReference>
<dbReference type="PANTHER" id="PTHR10778">
    <property type="entry name" value="SOLUTE CARRIER FAMILY 35 MEMBER B"/>
    <property type="match status" value="1"/>
</dbReference>
<accession>A0A8S3U560</accession>
<dbReference type="GO" id="GO:0000139">
    <property type="term" value="C:Golgi membrane"/>
    <property type="evidence" value="ECO:0007669"/>
    <property type="project" value="TreeGrafter"/>
</dbReference>
<evidence type="ECO:0000256" key="7">
    <source>
        <dbReference type="ARBA" id="ARBA00039668"/>
    </source>
</evidence>
<evidence type="ECO:0000256" key="6">
    <source>
        <dbReference type="ARBA" id="ARBA00023136"/>
    </source>
</evidence>
<feature type="transmembrane region" description="Helical" evidence="8">
    <location>
        <begin position="336"/>
        <end position="356"/>
    </location>
</feature>
<dbReference type="EMBL" id="CAJPWZ010002571">
    <property type="protein sequence ID" value="CAG2240698.1"/>
    <property type="molecule type" value="Genomic_DNA"/>
</dbReference>
<feature type="transmembrane region" description="Helical" evidence="8">
    <location>
        <begin position="296"/>
        <end position="315"/>
    </location>
</feature>
<comment type="subcellular location">
    <subcellularLocation>
        <location evidence="1">Membrane</location>
        <topology evidence="1">Multi-pass membrane protein</topology>
    </subcellularLocation>
</comment>
<dbReference type="SUPFAM" id="SSF103481">
    <property type="entry name" value="Multidrug resistance efflux transporter EmrE"/>
    <property type="match status" value="1"/>
</dbReference>
<name>A0A8S3U560_MYTED</name>
<feature type="transmembrane region" description="Helical" evidence="8">
    <location>
        <begin position="183"/>
        <end position="202"/>
    </location>
</feature>
<keyword evidence="6 8" id="KW-0472">Membrane</keyword>
<dbReference type="AlphaFoldDB" id="A0A8S3U560"/>
<dbReference type="PANTHER" id="PTHR10778:SF13">
    <property type="entry name" value="ADENOSINE 3'-PHOSPHO 5'-PHOSPHOSULFATE TRANSPORTER 1"/>
    <property type="match status" value="1"/>
</dbReference>
<comment type="similarity">
    <text evidence="2">Belongs to the nucleotide-sugar transporter family. SLC35B subfamily.</text>
</comment>
<proteinExistence type="inferred from homology"/>
<dbReference type="Proteomes" id="UP000683360">
    <property type="component" value="Unassembled WGS sequence"/>
</dbReference>
<evidence type="ECO:0000313" key="10">
    <source>
        <dbReference type="Proteomes" id="UP000683360"/>
    </source>
</evidence>
<keyword evidence="4 8" id="KW-0812">Transmembrane</keyword>
<feature type="transmembrane region" description="Helical" evidence="8">
    <location>
        <begin position="140"/>
        <end position="159"/>
    </location>
</feature>
<feature type="transmembrane region" description="Helical" evidence="8">
    <location>
        <begin position="395"/>
        <end position="418"/>
    </location>
</feature>
<reference evidence="9" key="1">
    <citation type="submission" date="2021-03" db="EMBL/GenBank/DDBJ databases">
        <authorList>
            <person name="Bekaert M."/>
        </authorList>
    </citation>
    <scope>NUCLEOTIDE SEQUENCE</scope>
</reference>
<evidence type="ECO:0000256" key="8">
    <source>
        <dbReference type="SAM" id="Phobius"/>
    </source>
</evidence>
<evidence type="ECO:0000313" key="9">
    <source>
        <dbReference type="EMBL" id="CAG2240698.1"/>
    </source>
</evidence>
<keyword evidence="3" id="KW-0813">Transport</keyword>
<evidence type="ECO:0000256" key="1">
    <source>
        <dbReference type="ARBA" id="ARBA00004141"/>
    </source>
</evidence>
<comment type="caution">
    <text evidence="9">The sequence shown here is derived from an EMBL/GenBank/DDBJ whole genome shotgun (WGS) entry which is preliminary data.</text>
</comment>
<evidence type="ECO:0000256" key="3">
    <source>
        <dbReference type="ARBA" id="ARBA00022448"/>
    </source>
</evidence>
<keyword evidence="10" id="KW-1185">Reference proteome</keyword>